<protein>
    <submittedName>
        <fullName evidence="1">Uncharacterized protein</fullName>
    </submittedName>
</protein>
<evidence type="ECO:0000313" key="1">
    <source>
        <dbReference type="EMBL" id="ETO10729.1"/>
    </source>
</evidence>
<dbReference type="Proteomes" id="UP000023152">
    <property type="component" value="Unassembled WGS sequence"/>
</dbReference>
<comment type="caution">
    <text evidence="1">The sequence shown here is derived from an EMBL/GenBank/DDBJ whole genome shotgun (WGS) entry which is preliminary data.</text>
</comment>
<feature type="non-terminal residue" evidence="1">
    <location>
        <position position="1"/>
    </location>
</feature>
<evidence type="ECO:0000313" key="2">
    <source>
        <dbReference type="Proteomes" id="UP000023152"/>
    </source>
</evidence>
<organism evidence="1 2">
    <name type="scientific">Reticulomyxa filosa</name>
    <dbReference type="NCBI Taxonomy" id="46433"/>
    <lineage>
        <taxon>Eukaryota</taxon>
        <taxon>Sar</taxon>
        <taxon>Rhizaria</taxon>
        <taxon>Retaria</taxon>
        <taxon>Foraminifera</taxon>
        <taxon>Monothalamids</taxon>
        <taxon>Reticulomyxidae</taxon>
        <taxon>Reticulomyxa</taxon>
    </lineage>
</organism>
<reference evidence="1 2" key="1">
    <citation type="journal article" date="2013" name="Curr. Biol.">
        <title>The Genome of the Foraminiferan Reticulomyxa filosa.</title>
        <authorList>
            <person name="Glockner G."/>
            <person name="Hulsmann N."/>
            <person name="Schleicher M."/>
            <person name="Noegel A.A."/>
            <person name="Eichinger L."/>
            <person name="Gallinger C."/>
            <person name="Pawlowski J."/>
            <person name="Sierra R."/>
            <person name="Euteneuer U."/>
            <person name="Pillet L."/>
            <person name="Moustafa A."/>
            <person name="Platzer M."/>
            <person name="Groth M."/>
            <person name="Szafranski K."/>
            <person name="Schliwa M."/>
        </authorList>
    </citation>
    <scope>NUCLEOTIDE SEQUENCE [LARGE SCALE GENOMIC DNA]</scope>
</reference>
<gene>
    <name evidence="1" type="ORF">RFI_26648</name>
</gene>
<sequence>FIFYILFTFNSFKLEVAQISSSFLKKNHLFYHYPKLRDNDNIFSRHLCSFFIYSKFYVIRSKKNQLNKLASCFVFSSFFFSENLQIQRKKQVQLNILTKAFKVGPDLPKSYCLAQCIAFKDEDLFVEDKTNDCFEFKANKGKEIATLNNLIEKSEEAKYEYIEKLQNNFQI</sequence>
<accession>X6MA06</accession>
<dbReference type="AlphaFoldDB" id="X6MA06"/>
<dbReference type="EMBL" id="ASPP01023196">
    <property type="protein sequence ID" value="ETO10729.1"/>
    <property type="molecule type" value="Genomic_DNA"/>
</dbReference>
<keyword evidence="2" id="KW-1185">Reference proteome</keyword>
<name>X6MA06_RETFI</name>
<proteinExistence type="predicted"/>